<dbReference type="GO" id="GO:0016810">
    <property type="term" value="F:hydrolase activity, acting on carbon-nitrogen (but not peptide) bonds"/>
    <property type="evidence" value="ECO:0007669"/>
    <property type="project" value="InterPro"/>
</dbReference>
<feature type="binding site" evidence="10">
    <location>
        <position position="495"/>
    </location>
    <ligand>
        <name>Mg(2+)</name>
        <dbReference type="ChEBI" id="CHEBI:18420"/>
        <label>1</label>
        <note>catalytic</note>
    </ligand>
</feature>
<dbReference type="InterPro" id="IPR023179">
    <property type="entry name" value="GTP-bd_ortho_bundle_sf"/>
</dbReference>
<evidence type="ECO:0000256" key="2">
    <source>
        <dbReference type="ARBA" id="ARBA00004604"/>
    </source>
</evidence>
<dbReference type="PROSITE" id="PS51721">
    <property type="entry name" value="G_CP"/>
    <property type="match status" value="1"/>
</dbReference>
<comment type="cofactor">
    <cofactor evidence="10">
        <name>Mg(2+)</name>
        <dbReference type="ChEBI" id="CHEBI:18420"/>
    </cofactor>
</comment>
<dbReference type="Pfam" id="PF08153">
    <property type="entry name" value="NGP1NT"/>
    <property type="match status" value="1"/>
</dbReference>
<evidence type="ECO:0000256" key="5">
    <source>
        <dbReference type="ARBA" id="ARBA00022723"/>
    </source>
</evidence>
<evidence type="ECO:0000256" key="1">
    <source>
        <dbReference type="ARBA" id="ARBA00003892"/>
    </source>
</evidence>
<dbReference type="SUPFAM" id="SSF56655">
    <property type="entry name" value="Carbohydrate phosphatase"/>
    <property type="match status" value="1"/>
</dbReference>
<evidence type="ECO:0000256" key="12">
    <source>
        <dbReference type="SAM" id="MobiDB-lite"/>
    </source>
</evidence>
<comment type="similarity">
    <text evidence="3">Belongs to the inositol monophosphatase superfamily.</text>
</comment>
<keyword evidence="8 11" id="KW-0342">GTP-binding</keyword>
<feature type="binding site" evidence="10">
    <location>
        <position position="472"/>
    </location>
    <ligand>
        <name>Mg(2+)</name>
        <dbReference type="ChEBI" id="CHEBI:18420"/>
        <label>1</label>
        <note>catalytic</note>
    </ligand>
</feature>
<dbReference type="GO" id="GO:0005525">
    <property type="term" value="F:GTP binding"/>
    <property type="evidence" value="ECO:0007669"/>
    <property type="project" value="UniProtKB-KW"/>
</dbReference>
<comment type="subcellular location">
    <subcellularLocation>
        <location evidence="2 11">Nucleus</location>
        <location evidence="2 11">Nucleolus</location>
    </subcellularLocation>
</comment>
<dbReference type="InterPro" id="IPR012971">
    <property type="entry name" value="NOG2_N_dom"/>
</dbReference>
<dbReference type="InterPro" id="IPR050755">
    <property type="entry name" value="TRAFAC_YlqF/YawG_RiboMat"/>
</dbReference>
<dbReference type="InterPro" id="IPR000760">
    <property type="entry name" value="Inositol_monophosphatase-like"/>
</dbReference>
<dbReference type="SUPFAM" id="SSF51338">
    <property type="entry name" value="Composite domain of metallo-dependent hydrolases"/>
    <property type="match status" value="1"/>
</dbReference>
<feature type="binding site" evidence="10">
    <location>
        <position position="496"/>
    </location>
    <ligand>
        <name>Mg(2+)</name>
        <dbReference type="ChEBI" id="CHEBI:18420"/>
        <label>1</label>
        <note>catalytic</note>
    </ligand>
</feature>
<sequence length="1404" mass="154239">MRIFPCANAFRGSILSPLVHAISALTGLLCPLEATVSSEVAAGRTCVPSDVYSRERIELLIRALVRGDFPKQDRGRSAGKLSGDRWELERIGSRFMQVRIIRIVLELERMLLISSNHSYCAGIGKNAPNQYAILIDYRYRSRLADVSARPAAASVATFQTDELKALIDTAHHLGLKIAAHASTAPAISTLVKLGVDTVEHGYGVDDAALFARMAQNGVTWVPTLAAYHTLGKGDVWARACATFQAALTTDVKIACGGDTGVFRHGDNALELQLMVRLGASWREVLRWATLGGWECVRSKEWEGLRGKERLERIEELREGRNVVGDNEVPFGVIRKGFAADLIATTGDLENDFDKAVTPGSISFVMKMGKVYKKDGVALLERALVRPVTTRDMASSDITPAKLREILDFSINLAREAGKIILEGSDAILRASADAVDVKKNSVDLVTEYDKGVEELVQRRTRSAYPTFGFLGEEETSVQGKLPELTDGPIFCVDPIDGTVNFVHGFPFACISIGLINQKRPVLGVIYNPFIDWLYYGAEGQGSYLVKAGGSPQKLPLAPPRPLPSLSQALIAIEWGSDRATEQMNARATSFVRLAGDGTQIEHGKMAHSLRSMGSAALNFAAVASGSLDLYWEIGCWPWDVCAGSIIAQEAGGIVSTSDLSVHGGEVTGDISDKVLTGRKYIVMRAIADTENEKGVDIQKRLIKEFCETIVDFNPSSKIRDFLLDFSFVPLSAMAKAKVPKPASKTRSTSSKDAFGKRAKGENFYRDAKKVNRLKMLSGGKPVRDREGKIIQAAPFQKTEAETQPGRVQPDRRWFGNTRVISQTALDHFRSNLTTKAHDPYSVLLRRNKLPMALLDEAANPHAQKRAHIIETEPFKDTFGPRAQRKKPRLDVGSFEELGKTSADAAQEAEQSEIAAEPAASVEVEEPMPQTHANHIEPIYFKGTSRRIYGELYKVIDSSDVILHVLDARDPFGTMCESVLEFIRKEKAHKQVVLIINKCDLVPSWVTARYIQYLTPRYPTLAFHASPNHSFGKGSLIQLLRQFSRLHSDKKQISVGFIGYPNVGKSSIINTLKSGKVCKVAPIPGETKVWQYITLTKRIYLVDCPGIVPTSAHDSLTSTVLKGVVRVEALPTPSDHVPALMARVKPLYLSRTYGVPLPSPDDPAKAWEPEVFLDKLARMKGRLLKGGEPDIEGVARIVLSDWVRGRIPFFVPPPERPEELNEKEELKRKKGKNKEKFEPGVTQKLRGIIQKNVFVGEDVKPMEDANSTDAAEGWKGFGDDKTDDTGEVSDSDQGAVNPSGEDAEEELAWADVFADDRAGGSPEVDEDDTEDGSVDDDAEGNEESAGTASDEESEVAQLQKKPKAKEQRMTTNKVRHILTLAGFKLDRVGCAAKTLKLLYHGECEE</sequence>
<dbReference type="PROSITE" id="PS00629">
    <property type="entry name" value="IMP_1"/>
    <property type="match status" value="1"/>
</dbReference>
<dbReference type="EMBL" id="LNZH02000204">
    <property type="protein sequence ID" value="OCB86198.1"/>
    <property type="molecule type" value="Genomic_DNA"/>
</dbReference>
<dbReference type="Pfam" id="PF01979">
    <property type="entry name" value="Amidohydro_1"/>
    <property type="match status" value="1"/>
</dbReference>
<dbReference type="Gene3D" id="3.30.540.10">
    <property type="entry name" value="Fructose-1,6-Bisphosphatase, subunit A, domain 1"/>
    <property type="match status" value="1"/>
</dbReference>
<dbReference type="InterPro" id="IPR006073">
    <property type="entry name" value="GTP-bd"/>
</dbReference>
<dbReference type="InterPro" id="IPR027417">
    <property type="entry name" value="P-loop_NTPase"/>
</dbReference>
<dbReference type="InterPro" id="IPR011059">
    <property type="entry name" value="Metal-dep_hydrolase_composite"/>
</dbReference>
<evidence type="ECO:0000256" key="4">
    <source>
        <dbReference type="ARBA" id="ARBA00022127"/>
    </source>
</evidence>
<keyword evidence="6 11" id="KW-0547">Nucleotide-binding</keyword>
<name>A0A9Q5HUE6_SANBA</name>
<evidence type="ECO:0000256" key="9">
    <source>
        <dbReference type="ARBA" id="ARBA00023242"/>
    </source>
</evidence>
<dbReference type="PANTHER" id="PTHR11089">
    <property type="entry name" value="GTP-BINDING PROTEIN-RELATED"/>
    <property type="match status" value="1"/>
</dbReference>
<feature type="compositionally biased region" description="Low complexity" evidence="12">
    <location>
        <begin position="901"/>
        <end position="921"/>
    </location>
</feature>
<dbReference type="CDD" id="cd01639">
    <property type="entry name" value="IMPase"/>
    <property type="match status" value="1"/>
</dbReference>
<feature type="domain" description="CP-type G" evidence="14">
    <location>
        <begin position="948"/>
        <end position="1109"/>
    </location>
</feature>
<dbReference type="Gene3D" id="2.30.40.10">
    <property type="entry name" value="Urease, subunit C, domain 1"/>
    <property type="match status" value="1"/>
</dbReference>
<dbReference type="Gene3D" id="3.40.190.80">
    <property type="match status" value="1"/>
</dbReference>
<evidence type="ECO:0000256" key="10">
    <source>
        <dbReference type="PIRSR" id="PIRSR600760-2"/>
    </source>
</evidence>
<dbReference type="PANTHER" id="PTHR11089:SF9">
    <property type="entry name" value="NUCLEOLAR GTP-BINDING PROTEIN 2"/>
    <property type="match status" value="1"/>
</dbReference>
<evidence type="ECO:0000256" key="6">
    <source>
        <dbReference type="ARBA" id="ARBA00022741"/>
    </source>
</evidence>
<feature type="compositionally biased region" description="Acidic residues" evidence="12">
    <location>
        <begin position="1322"/>
        <end position="1341"/>
    </location>
</feature>
<dbReference type="Gene3D" id="3.40.50.300">
    <property type="entry name" value="P-loop containing nucleotide triphosphate hydrolases"/>
    <property type="match status" value="1"/>
</dbReference>
<dbReference type="PRINTS" id="PR00377">
    <property type="entry name" value="IMPHPHTASES"/>
</dbReference>
<dbReference type="GO" id="GO:0046872">
    <property type="term" value="F:metal ion binding"/>
    <property type="evidence" value="ECO:0007669"/>
    <property type="project" value="UniProtKB-KW"/>
</dbReference>
<dbReference type="FunFam" id="3.30.540.10:FF:000004">
    <property type="entry name" value="Inositol-1-monophosphatase"/>
    <property type="match status" value="1"/>
</dbReference>
<dbReference type="Gene3D" id="1.10.1580.10">
    <property type="match status" value="1"/>
</dbReference>
<evidence type="ECO:0000256" key="7">
    <source>
        <dbReference type="ARBA" id="ARBA00022842"/>
    </source>
</evidence>
<dbReference type="GO" id="GO:0008934">
    <property type="term" value="F:inositol monophosphate 1-phosphatase activity"/>
    <property type="evidence" value="ECO:0007669"/>
    <property type="project" value="InterPro"/>
</dbReference>
<evidence type="ECO:0000256" key="13">
    <source>
        <dbReference type="SAM" id="SignalP"/>
    </source>
</evidence>
<dbReference type="InterPro" id="IPR033942">
    <property type="entry name" value="IMPase"/>
</dbReference>
<feature type="region of interest" description="Disordered" evidence="12">
    <location>
        <begin position="860"/>
        <end position="922"/>
    </location>
</feature>
<feature type="signal peptide" evidence="13">
    <location>
        <begin position="1"/>
        <end position="21"/>
    </location>
</feature>
<feature type="region of interest" description="Disordered" evidence="12">
    <location>
        <begin position="1259"/>
        <end position="1369"/>
    </location>
</feature>
<keyword evidence="7 10" id="KW-0460">Magnesium</keyword>
<keyword evidence="9 11" id="KW-0539">Nucleus</keyword>
<dbReference type="InterPro" id="IPR020583">
    <property type="entry name" value="Inositol_monoP_metal-BS"/>
</dbReference>
<dbReference type="Gene3D" id="3.20.20.140">
    <property type="entry name" value="Metal-dependent hydrolases"/>
    <property type="match status" value="1"/>
</dbReference>
<dbReference type="SUPFAM" id="SSF52540">
    <property type="entry name" value="P-loop containing nucleoside triphosphate hydrolases"/>
    <property type="match status" value="1"/>
</dbReference>
<organism evidence="15 16">
    <name type="scientific">Sanghuangporus baumii</name>
    <name type="common">Phellinus baumii</name>
    <dbReference type="NCBI Taxonomy" id="108892"/>
    <lineage>
        <taxon>Eukaryota</taxon>
        <taxon>Fungi</taxon>
        <taxon>Dikarya</taxon>
        <taxon>Basidiomycota</taxon>
        <taxon>Agaricomycotina</taxon>
        <taxon>Agaricomycetes</taxon>
        <taxon>Hymenochaetales</taxon>
        <taxon>Hymenochaetaceae</taxon>
        <taxon>Sanghuangporus</taxon>
    </lineage>
</organism>
<dbReference type="CDD" id="cd01858">
    <property type="entry name" value="NGP_1"/>
    <property type="match status" value="1"/>
</dbReference>
<dbReference type="GO" id="GO:0046854">
    <property type="term" value="P:phosphatidylinositol phosphate biosynthetic process"/>
    <property type="evidence" value="ECO:0007669"/>
    <property type="project" value="InterPro"/>
</dbReference>
<evidence type="ECO:0000256" key="3">
    <source>
        <dbReference type="ARBA" id="ARBA00009759"/>
    </source>
</evidence>
<dbReference type="InterPro" id="IPR020550">
    <property type="entry name" value="Inositol_monophosphatase_CS"/>
</dbReference>
<reference evidence="15" key="1">
    <citation type="submission" date="2016-06" db="EMBL/GenBank/DDBJ databases">
        <title>Draft Genome sequence of the fungus Inonotus baumii.</title>
        <authorList>
            <person name="Zhu H."/>
            <person name="Lin W."/>
        </authorList>
    </citation>
    <scope>NUCLEOTIDE SEQUENCE</scope>
    <source>
        <strain evidence="15">821</strain>
    </source>
</reference>
<comment type="similarity">
    <text evidence="11">Belongs to the TRAFAC class YlqF/YawG GTPase family. NOG2 subfamily.</text>
</comment>
<keyword evidence="13" id="KW-0732">Signal</keyword>
<dbReference type="OrthoDB" id="444945at2759"/>
<feature type="region of interest" description="Disordered" evidence="12">
    <location>
        <begin position="1213"/>
        <end position="1239"/>
    </location>
</feature>
<dbReference type="Proteomes" id="UP000757232">
    <property type="component" value="Unassembled WGS sequence"/>
</dbReference>
<keyword evidence="16" id="KW-1185">Reference proteome</keyword>
<accession>A0A9Q5HUE6</accession>
<evidence type="ECO:0000313" key="16">
    <source>
        <dbReference type="Proteomes" id="UP000757232"/>
    </source>
</evidence>
<evidence type="ECO:0000256" key="8">
    <source>
        <dbReference type="ARBA" id="ARBA00023134"/>
    </source>
</evidence>
<dbReference type="InterPro" id="IPR006680">
    <property type="entry name" value="Amidohydro-rel"/>
</dbReference>
<dbReference type="SUPFAM" id="SSF51556">
    <property type="entry name" value="Metallo-dependent hydrolases"/>
    <property type="match status" value="1"/>
</dbReference>
<feature type="compositionally biased region" description="Basic and acidic residues" evidence="12">
    <location>
        <begin position="1214"/>
        <end position="1226"/>
    </location>
</feature>
<evidence type="ECO:0000313" key="15">
    <source>
        <dbReference type="EMBL" id="OCB86198.1"/>
    </source>
</evidence>
<gene>
    <name evidence="15" type="ORF">A7U60_g6787</name>
</gene>
<dbReference type="InterPro" id="IPR030378">
    <property type="entry name" value="G_CP_dom"/>
</dbReference>
<dbReference type="Pfam" id="PF00459">
    <property type="entry name" value="Inositol_P"/>
    <property type="match status" value="1"/>
</dbReference>
<feature type="chain" id="PRO_5040500930" description="Nucleolar GTP-binding protein 2" evidence="13">
    <location>
        <begin position="22"/>
        <end position="1404"/>
    </location>
</feature>
<feature type="binding site" evidence="10">
    <location>
        <position position="639"/>
    </location>
    <ligand>
        <name>Mg(2+)</name>
        <dbReference type="ChEBI" id="CHEBI:18420"/>
        <label>1</label>
        <note>catalytic</note>
    </ligand>
</feature>
<dbReference type="Pfam" id="PF01926">
    <property type="entry name" value="MMR_HSR1"/>
    <property type="match status" value="1"/>
</dbReference>
<dbReference type="FunFam" id="3.40.50.300:FF:000559">
    <property type="entry name" value="Nuclear/nucleolar GTPase 2"/>
    <property type="match status" value="1"/>
</dbReference>
<evidence type="ECO:0000256" key="11">
    <source>
        <dbReference type="RuleBase" id="RU364023"/>
    </source>
</evidence>
<proteinExistence type="inferred from homology"/>
<comment type="caution">
    <text evidence="15">The sequence shown here is derived from an EMBL/GenBank/DDBJ whole genome shotgun (WGS) entry which is preliminary data.</text>
</comment>
<keyword evidence="5 10" id="KW-0479">Metal-binding</keyword>
<dbReference type="InterPro" id="IPR024929">
    <property type="entry name" value="GNL2_CP_dom"/>
</dbReference>
<dbReference type="PROSITE" id="PS00630">
    <property type="entry name" value="IMP_2"/>
    <property type="match status" value="1"/>
</dbReference>
<protein>
    <recommendedName>
        <fullName evidence="4 11">Nucleolar GTP-binding protein 2</fullName>
    </recommendedName>
</protein>
<feature type="binding site" evidence="10">
    <location>
        <position position="493"/>
    </location>
    <ligand>
        <name>Mg(2+)</name>
        <dbReference type="ChEBI" id="CHEBI:18420"/>
        <label>1</label>
        <note>catalytic</note>
    </ligand>
</feature>
<dbReference type="InterPro" id="IPR032466">
    <property type="entry name" value="Metal_Hydrolase"/>
</dbReference>
<dbReference type="GO" id="GO:0005730">
    <property type="term" value="C:nucleolus"/>
    <property type="evidence" value="ECO:0007669"/>
    <property type="project" value="UniProtKB-SubCell"/>
</dbReference>
<comment type="function">
    <text evidence="1 11">GTPase that associates with pre-60S ribosomal subunits in the nucleolus and is required for their nuclear export and maturation.</text>
</comment>
<evidence type="ECO:0000259" key="14">
    <source>
        <dbReference type="PROSITE" id="PS51721"/>
    </source>
</evidence>